<organism evidence="3 4">
    <name type="scientific">Kocuria oceani</name>
    <dbReference type="NCBI Taxonomy" id="988827"/>
    <lineage>
        <taxon>Bacteria</taxon>
        <taxon>Bacillati</taxon>
        <taxon>Actinomycetota</taxon>
        <taxon>Actinomycetes</taxon>
        <taxon>Micrococcales</taxon>
        <taxon>Micrococcaceae</taxon>
        <taxon>Kocuria</taxon>
    </lineage>
</organism>
<feature type="compositionally biased region" description="Acidic residues" evidence="1">
    <location>
        <begin position="164"/>
        <end position="182"/>
    </location>
</feature>
<evidence type="ECO:0000256" key="1">
    <source>
        <dbReference type="SAM" id="MobiDB-lite"/>
    </source>
</evidence>
<dbReference type="SUPFAM" id="SSF46785">
    <property type="entry name" value="Winged helix' DNA-binding domain"/>
    <property type="match status" value="1"/>
</dbReference>
<dbReference type="PANTHER" id="PTHR33164">
    <property type="entry name" value="TRANSCRIPTIONAL REGULATOR, MARR FAMILY"/>
    <property type="match status" value="1"/>
</dbReference>
<protein>
    <submittedName>
        <fullName evidence="3">MarR family winged helix-turn-helix transcriptional regulator</fullName>
    </submittedName>
</protein>
<dbReference type="RefSeq" id="WP_380112874.1">
    <property type="nucleotide sequence ID" value="NZ_JBHSIW010000007.1"/>
</dbReference>
<accession>A0ABV9TIA4</accession>
<keyword evidence="4" id="KW-1185">Reference proteome</keyword>
<evidence type="ECO:0000259" key="2">
    <source>
        <dbReference type="PROSITE" id="PS50995"/>
    </source>
</evidence>
<gene>
    <name evidence="3" type="ORF">ACFPCS_06205</name>
</gene>
<feature type="region of interest" description="Disordered" evidence="1">
    <location>
        <begin position="164"/>
        <end position="186"/>
    </location>
</feature>
<dbReference type="InterPro" id="IPR036390">
    <property type="entry name" value="WH_DNA-bd_sf"/>
</dbReference>
<dbReference type="SMART" id="SM00347">
    <property type="entry name" value="HTH_MARR"/>
    <property type="match status" value="1"/>
</dbReference>
<proteinExistence type="predicted"/>
<dbReference type="InterPro" id="IPR039422">
    <property type="entry name" value="MarR/SlyA-like"/>
</dbReference>
<feature type="domain" description="HTH marR-type" evidence="2">
    <location>
        <begin position="23"/>
        <end position="159"/>
    </location>
</feature>
<dbReference type="Proteomes" id="UP001595797">
    <property type="component" value="Unassembled WGS sequence"/>
</dbReference>
<feature type="region of interest" description="Disordered" evidence="1">
    <location>
        <begin position="201"/>
        <end position="233"/>
    </location>
</feature>
<dbReference type="EMBL" id="JBHSIW010000007">
    <property type="protein sequence ID" value="MFC4903156.1"/>
    <property type="molecule type" value="Genomic_DNA"/>
</dbReference>
<dbReference type="PANTHER" id="PTHR33164:SF43">
    <property type="entry name" value="HTH-TYPE TRANSCRIPTIONAL REPRESSOR YETL"/>
    <property type="match status" value="1"/>
</dbReference>
<comment type="caution">
    <text evidence="3">The sequence shown here is derived from an EMBL/GenBank/DDBJ whole genome shotgun (WGS) entry which is preliminary data.</text>
</comment>
<dbReference type="InterPro" id="IPR000835">
    <property type="entry name" value="HTH_MarR-typ"/>
</dbReference>
<dbReference type="Gene3D" id="1.10.10.10">
    <property type="entry name" value="Winged helix-like DNA-binding domain superfamily/Winged helix DNA-binding domain"/>
    <property type="match status" value="1"/>
</dbReference>
<dbReference type="InterPro" id="IPR036388">
    <property type="entry name" value="WH-like_DNA-bd_sf"/>
</dbReference>
<name>A0ABV9TIA4_9MICC</name>
<reference evidence="4" key="1">
    <citation type="journal article" date="2019" name="Int. J. Syst. Evol. Microbiol.">
        <title>The Global Catalogue of Microorganisms (GCM) 10K type strain sequencing project: providing services to taxonomists for standard genome sequencing and annotation.</title>
        <authorList>
            <consortium name="The Broad Institute Genomics Platform"/>
            <consortium name="The Broad Institute Genome Sequencing Center for Infectious Disease"/>
            <person name="Wu L."/>
            <person name="Ma J."/>
        </authorList>
    </citation>
    <scope>NUCLEOTIDE SEQUENCE [LARGE SCALE GENOMIC DNA]</scope>
    <source>
        <strain evidence="4">CGMCC 4.6946</strain>
    </source>
</reference>
<dbReference type="PROSITE" id="PS50995">
    <property type="entry name" value="HTH_MARR_2"/>
    <property type="match status" value="1"/>
</dbReference>
<evidence type="ECO:0000313" key="4">
    <source>
        <dbReference type="Proteomes" id="UP001595797"/>
    </source>
</evidence>
<feature type="compositionally biased region" description="Low complexity" evidence="1">
    <location>
        <begin position="206"/>
        <end position="233"/>
    </location>
</feature>
<dbReference type="Pfam" id="PF12802">
    <property type="entry name" value="MarR_2"/>
    <property type="match status" value="1"/>
</dbReference>
<sequence>MTSRVPTSSGYWYGTDDAAGPGPVQVLEALRAYRTAETAMRRRTKDSMGMGEKDVLALRYLLEAHRAGTPMSPRDLAARLGISSASTTTLLDRLTRTGHVARRPHPTDRRALVIVATAEADCEVRTTLGRMHERMLAAARALDPDQAATVTAFLHAMAEAVDAAEDAAEDVGGPDDPEDPADLGDPAVIEVVHGADAVDTGEELEGSGVARGAGAVRVSRAAERPGAPAAAGP</sequence>
<evidence type="ECO:0000313" key="3">
    <source>
        <dbReference type="EMBL" id="MFC4903156.1"/>
    </source>
</evidence>